<sequence>MKFPPKHERLLTKGLFKSLSDKENNLAIYDVKFPVETPLENYISPDRIVEVLPFAVNGAGDIWGYLVAKLPEAPVTLFYHDDTIAEEQASDIESFFVLQLIRDAIYGTNETHPGVPKGETREHILRMCDLLRPMFSPTSMQHLLDLKNTVEQAPENYNIHPLDEQSGEQLIKSLQPQNQIFDTYDWQDF</sequence>
<dbReference type="EMBL" id="NIZW01000019">
    <property type="protein sequence ID" value="PHQ33167.1"/>
    <property type="molecule type" value="Genomic_DNA"/>
</dbReference>
<evidence type="ECO:0000313" key="1">
    <source>
        <dbReference type="EMBL" id="PHQ33167.1"/>
    </source>
</evidence>
<dbReference type="RefSeq" id="WP_099262831.1">
    <property type="nucleotide sequence ID" value="NZ_NIZW01000019.1"/>
</dbReference>
<dbReference type="AlphaFoldDB" id="A0A2G1W293"/>
<organism evidence="1 2">
    <name type="scientific">Rhodopirellula bahusiensis</name>
    <dbReference type="NCBI Taxonomy" id="2014065"/>
    <lineage>
        <taxon>Bacteria</taxon>
        <taxon>Pseudomonadati</taxon>
        <taxon>Planctomycetota</taxon>
        <taxon>Planctomycetia</taxon>
        <taxon>Pirellulales</taxon>
        <taxon>Pirellulaceae</taxon>
        <taxon>Rhodopirellula</taxon>
    </lineage>
</organism>
<comment type="caution">
    <text evidence="1">The sequence shown here is derived from an EMBL/GenBank/DDBJ whole genome shotgun (WGS) entry which is preliminary data.</text>
</comment>
<name>A0A2G1W293_9BACT</name>
<dbReference type="GeneID" id="90610677"/>
<gene>
    <name evidence="1" type="ORF">CEE69_22155</name>
</gene>
<accession>A0A2G1W293</accession>
<evidence type="ECO:0000313" key="2">
    <source>
        <dbReference type="Proteomes" id="UP000225740"/>
    </source>
</evidence>
<protein>
    <submittedName>
        <fullName evidence="1">Uncharacterized protein</fullName>
    </submittedName>
</protein>
<proteinExistence type="predicted"/>
<reference evidence="1 2" key="1">
    <citation type="submission" date="2017-06" db="EMBL/GenBank/DDBJ databases">
        <title>Description of Rhodopirellula bahusiensis sp. nov.</title>
        <authorList>
            <person name="Kizina J."/>
            <person name="Harder J."/>
        </authorList>
    </citation>
    <scope>NUCLEOTIDE SEQUENCE [LARGE SCALE GENOMIC DNA]</scope>
    <source>
        <strain evidence="1 2">SWK21</strain>
    </source>
</reference>
<dbReference type="OrthoDB" id="980721at2"/>
<keyword evidence="2" id="KW-1185">Reference proteome</keyword>
<dbReference type="Proteomes" id="UP000225740">
    <property type="component" value="Unassembled WGS sequence"/>
</dbReference>